<evidence type="ECO:0000256" key="3">
    <source>
        <dbReference type="ARBA" id="ARBA00022553"/>
    </source>
</evidence>
<dbReference type="InterPro" id="IPR008271">
    <property type="entry name" value="Ser/Thr_kinase_AS"/>
</dbReference>
<feature type="region of interest" description="Disordered" evidence="11">
    <location>
        <begin position="2514"/>
        <end position="2615"/>
    </location>
</feature>
<dbReference type="FunFam" id="1.10.510.10:FF:000340">
    <property type="entry name" value="Serine threonine protein kinase"/>
    <property type="match status" value="1"/>
</dbReference>
<evidence type="ECO:0000259" key="14">
    <source>
        <dbReference type="PROSITE" id="PS51285"/>
    </source>
</evidence>
<dbReference type="STRING" id="403673.A0A177WE39"/>
<feature type="region of interest" description="Disordered" evidence="11">
    <location>
        <begin position="2815"/>
        <end position="2835"/>
    </location>
</feature>
<evidence type="ECO:0000256" key="10">
    <source>
        <dbReference type="PROSITE-ProRule" id="PRU00169"/>
    </source>
</evidence>
<feature type="compositionally biased region" description="Basic and acidic residues" evidence="11">
    <location>
        <begin position="2532"/>
        <end position="2545"/>
    </location>
</feature>
<feature type="compositionally biased region" description="Low complexity" evidence="11">
    <location>
        <begin position="7"/>
        <end position="19"/>
    </location>
</feature>
<feature type="domain" description="AGC-kinase C-terminal" evidence="14">
    <location>
        <begin position="2482"/>
        <end position="2567"/>
    </location>
</feature>
<feature type="compositionally biased region" description="Acidic residues" evidence="11">
    <location>
        <begin position="2592"/>
        <end position="2607"/>
    </location>
</feature>
<feature type="region of interest" description="Disordered" evidence="11">
    <location>
        <begin position="785"/>
        <end position="867"/>
    </location>
</feature>
<dbReference type="VEuPathDB" id="FungiDB:BDEG_22024"/>
<keyword evidence="2" id="KW-0723">Serine/threonine-protein kinase</keyword>
<feature type="compositionally biased region" description="Low complexity" evidence="11">
    <location>
        <begin position="2821"/>
        <end position="2835"/>
    </location>
</feature>
<accession>A0A177WE39</accession>
<keyword evidence="4" id="KW-0808">Transferase</keyword>
<feature type="compositionally biased region" description="Polar residues" evidence="11">
    <location>
        <begin position="833"/>
        <end position="843"/>
    </location>
</feature>
<dbReference type="eggNOG" id="KOG0606">
    <property type="taxonomic scope" value="Eukaryota"/>
</dbReference>
<feature type="region of interest" description="Disordered" evidence="11">
    <location>
        <begin position="447"/>
        <end position="466"/>
    </location>
</feature>
<evidence type="ECO:0000313" key="15">
    <source>
        <dbReference type="EMBL" id="OAJ38056.1"/>
    </source>
</evidence>
<feature type="compositionally biased region" description="Low complexity" evidence="11">
    <location>
        <begin position="2021"/>
        <end position="2034"/>
    </location>
</feature>
<evidence type="ECO:0000256" key="1">
    <source>
        <dbReference type="ARBA" id="ARBA00012513"/>
    </source>
</evidence>
<dbReference type="Pfam" id="PF00072">
    <property type="entry name" value="Response_reg"/>
    <property type="match status" value="1"/>
</dbReference>
<dbReference type="Gene3D" id="3.30.450.20">
    <property type="entry name" value="PAS domain"/>
    <property type="match status" value="1"/>
</dbReference>
<comment type="catalytic activity">
    <reaction evidence="8">
        <text>L-threonyl-[protein] + ATP = O-phospho-L-threonyl-[protein] + ADP + H(+)</text>
        <dbReference type="Rhea" id="RHEA:46608"/>
        <dbReference type="Rhea" id="RHEA-COMP:11060"/>
        <dbReference type="Rhea" id="RHEA-COMP:11605"/>
        <dbReference type="ChEBI" id="CHEBI:15378"/>
        <dbReference type="ChEBI" id="CHEBI:30013"/>
        <dbReference type="ChEBI" id="CHEBI:30616"/>
        <dbReference type="ChEBI" id="CHEBI:61977"/>
        <dbReference type="ChEBI" id="CHEBI:456216"/>
        <dbReference type="EC" id="2.7.11.1"/>
    </reaction>
</comment>
<feature type="compositionally biased region" description="Basic and acidic residues" evidence="11">
    <location>
        <begin position="2869"/>
        <end position="2881"/>
    </location>
</feature>
<comment type="catalytic activity">
    <reaction evidence="9">
        <text>L-seryl-[protein] + ATP = O-phospho-L-seryl-[protein] + ADP + H(+)</text>
        <dbReference type="Rhea" id="RHEA:17989"/>
        <dbReference type="Rhea" id="RHEA-COMP:9863"/>
        <dbReference type="Rhea" id="RHEA-COMP:11604"/>
        <dbReference type="ChEBI" id="CHEBI:15378"/>
        <dbReference type="ChEBI" id="CHEBI:29999"/>
        <dbReference type="ChEBI" id="CHEBI:30616"/>
        <dbReference type="ChEBI" id="CHEBI:83421"/>
        <dbReference type="ChEBI" id="CHEBI:456216"/>
        <dbReference type="EC" id="2.7.11.1"/>
    </reaction>
</comment>
<dbReference type="SMART" id="SM00448">
    <property type="entry name" value="REC"/>
    <property type="match status" value="1"/>
</dbReference>
<evidence type="ECO:0000256" key="7">
    <source>
        <dbReference type="ARBA" id="ARBA00022840"/>
    </source>
</evidence>
<feature type="region of interest" description="Disordered" evidence="11">
    <location>
        <begin position="2077"/>
        <end position="2096"/>
    </location>
</feature>
<dbReference type="Gene3D" id="3.30.200.20">
    <property type="entry name" value="Phosphorylase Kinase, domain 1"/>
    <property type="match status" value="2"/>
</dbReference>
<feature type="compositionally biased region" description="Polar residues" evidence="11">
    <location>
        <begin position="1934"/>
        <end position="1947"/>
    </location>
</feature>
<sequence length="3139" mass="339959">MDHHNSPEPTSNASNTSSSQAYVKGKRSSHPKADRRLSPLNPLSALVAPTSSPTSTGTVFGQTLSNREYSLGNNQSLMPHSTTANTNPEQPCQPAALTLDLPQLHSGGVSTVSPTSPLAGSVTSSNEAAAKRRLVGSPFFQMRRPLPTTSAASSTLTSSLSAASIPATLHSSESIESSTSPVSTIATNSIDARTMVGRVHTHPLAATLLPKSKSTGIASCPVSGPGIKDNLLKATHQSISGFVSSASKNIPTKATARSDTGDSIIETIDSSSSSVTNMHPSISQHSSINSLSQTRLNQPFQQSTTDLTTNSGLSFKKPMLSSSDTMSNSVQSELNSTNQSPLLFQKFSFNQLSSASTSRATLLNSLETPLRTSTMPILHSQSLSGPNSAISTKSGAIIFSPFIISSHCETHDPTNMFNACEQQDSNSPTPNRPRRILCLSTSLPDMPQWSKARSSGRTQEMTSWLPVQASQTTPLVASLSRNETSEVSWRLVSFGRSPRLPASALSETISPPQPVNSPTVLPASGQPPSTTVSFTTLPLNSNIPASTVYTSTGMYMAPPRLRLRTFSSSSQQQQQVASSYTSPNIKTTNKQYLSVHMNEPRISALPIKGGNSECLDRLSMGFTVSDLHAYTFVIESSRQAKNAHWTRNPIAFWPPWHDVLQQQDDNTKVLVKSTDVPSSQHGSLPKLSLQLPSPRMYSAPLRLAPTLSSSHTSPQLANSSIQPSQILQNSGSTSANVNSSATPLGGIRFQHRPNSPVRHTARQSSGIINSPVLAPLPVPILDQRSPSPMFILEDDDASDSSASSGTRSSHRPDGSYYSSNNVRTRSRRLRNPLQVSTVTSLSGFTGGHVSHSESPNRGAPFASVESPDSDIGSWRGVSGGNVINRSLSDGDLSEYLKGYSELKYSLQIAKATCDVEIQKILHELAEYIEMHITNHANVTATDSCQFCASEKQRHCDSTDSNDVATKGPCDCQAILSTLDELLKQTNFLKRPFPPIPTLIDSSAEVISSVPATKDGNFQTQTSLLLKQTDPITDSAAQVDLYAIHNLFSPNLHKIDDPPLIASIRDLIGVAEHIIRMDVTSLMQPGTCRALMGHIQELQYQWRLNPEWPLAHLVVRFLIIFASVARLLEHLEEDTRMWMYASGHNTPGSQSKLISSMAKQFRSSHKTNSFKSKVTDRRISVSPSISSVIGVDSSDADVDDEGQNTDSQNDTDSRRVYSRKPRQKGSRPLIHKVNKHDLQEKWSFGESHAAVDRSQNFNVLLEIATDGTITYISPSAHTVFGFEPTLMVGAMIPPFLPIDTKNVFVEASDKCPCEDGFIMEISFSAVRCDGRTLQLEAKGMLNVDRTTGKKRSIVWVMRPVGLKGEEWEDALYCSDQATSSLTEDHRGDDSMSESSFFDQPDNAFHQLKGLSGSNSTVNAASLMRINSTLQSTSALVESNAPGHSISTLQSNLSTGSFISTIETPLSIHDEPIPNINLALCNICERSIPAIIFEEHAELCTVLHRTEMEVVLANDQLKNFRAQCMEKVGLLEDEIGDECKEMADTAQRRTVQDIISGSTLTSATRDFKVDANSNDRNKARKRGSDGEGDWASGSDAIEDDDRRTYLQHLAKLVSIGKEIISVIDETLAIPIPNSENLQTSPGGSVSEDVEGIYSDHSLLDPSHTHKMGQSGQSLYTGSPTASTQLSKLVLSSALSHLEFDRLLSWSCPADAEFSTPDLPVSTLSKGSGLNLDEEARCPVIDNVVISLAFAIRNIGVDTMSCIHNKVQSILKLRDEMAEYQRCILREEEVKVEIGIQTGTLSLEGDQGSVHVSDRDYASSERVERSLHNSSYGESSTNLPQSPLRGTQPHLLTSLANFADEVMGSPRQSICSSPVTTISPSAILYQLTANKGSGSNISHLSSNGSVNKLTLPAHHPHNLDRKFGFPAAPPFIRSGHNEGNGSSTNLNEATVQEPDHNTSQTKPELNPMSAPRSKLKRNKLTSSLNIRTTSSPEGNDQGFQKSNKNSQRHLRASSGCADQQGDEPVSQPSSRSPSVSQFLQRGIASPIISQGTHFTPVSTSTCSAAPSQLTNSSLFFGSQSNGVSPPSSVPTSPMVTSTPLSSTCLTPSISQRAIPSIKDYEIIKPISKGAFGSVYLAKKRVTGDYFAIKAIKKADMVAKNQVMNIKSERMILTQLDSPYVVKLYYSFQSKEHIYLVMEFLNGGDCAALLKNMGQLDETWAKQYISEVVLGLEFLHSRDIIHRDLKPDNLLIDSNGHIKLTDFGLSRVGFLGRRARGVGDAVGGTLLVDRPFSALSPGHPLVSPIGPSGFTLPSSPLPKDHPLNFALHPQTQHLRGGGSGGSSGLPTNLHSRRGSMASILGATDSGPVLGGRLAEKVDEKDSKQFVGTPDYLAPESILGLGQGASVDWWALGVILYEFLYGIPPFNAKMPSQVFENILTRRIVWHEDDIEMSDTVRDLMEKLMCSDIHARLGTEGAAEVRSHKWFDHVDWDNLRLNKANFVPKISNIEDTDYFDDRGVATNMSDGSPKQADGPLSAKDKQTKDTHHTPDQQHASSFLGISGTDMLTESSSGSTTVKFGPVGSSNRSATEAVINSFNDDDDANKSSEDEDEEYLKSASADGEAPDFGEVVYKNLELLEKANKQLVSRIRSDFPEGEEWKQRRRESLPLSTPPIGVFRGTGVSSFGYTLTGVSPSSSLGSGNVNVNQGFFPSPPTRLRTLSANATGLPSSGNFVTSRPTTPTNLSSMLSIEKNSQDELNESAPRPSAHPVNDHNVRHADTSAAVSKQMQTVISESGMRARRSSLPSFPTRFRVHTQSPEFGFARPHVTSNTPSSTPTSGGVPTFTSIPNSATLTSSGLSKVGQNAHCEPAIREVAGRDQSLKPEHHGSTRLSTTSTSSYQSYLENAKQQLFREQRRGSSFSTHSREASILTSSLTGPESLIEITSPVLPLSQLSRPHFLSEHTHTPQHQPLHSSAKDHRRSASSAGSSNTPSSISSHHSQNSPIGRQLDALIACDNVAETKELESLLAGQHCRCVTVRSGSEILQCAMGDARFDIIFLDTSMPQLNGESVVRMIRSTKNINQHTLVIGIISGQPTFLQSQQFDDTLSKPFSKEILHRILVAIAPSDSMLYYEASGNLYGLPNNKI</sequence>
<dbReference type="InterPro" id="IPR000719">
    <property type="entry name" value="Prot_kinase_dom"/>
</dbReference>
<organism evidence="15 16">
    <name type="scientific">Batrachochytrium dendrobatidis (strain JEL423)</name>
    <dbReference type="NCBI Taxonomy" id="403673"/>
    <lineage>
        <taxon>Eukaryota</taxon>
        <taxon>Fungi</taxon>
        <taxon>Fungi incertae sedis</taxon>
        <taxon>Chytridiomycota</taxon>
        <taxon>Chytridiomycota incertae sedis</taxon>
        <taxon>Chytridiomycetes</taxon>
        <taxon>Rhizophydiales</taxon>
        <taxon>Rhizophydiales incertae sedis</taxon>
        <taxon>Batrachochytrium</taxon>
    </lineage>
</organism>
<feature type="region of interest" description="Disordered" evidence="11">
    <location>
        <begin position="505"/>
        <end position="529"/>
    </location>
</feature>
<feature type="compositionally biased region" description="Polar residues" evidence="11">
    <location>
        <begin position="706"/>
        <end position="742"/>
    </location>
</feature>
<feature type="region of interest" description="Disordered" evidence="11">
    <location>
        <begin position="1564"/>
        <end position="1594"/>
    </location>
</feature>
<reference evidence="15 16" key="1">
    <citation type="submission" date="2006-10" db="EMBL/GenBank/DDBJ databases">
        <title>The Genome Sequence of Batrachochytrium dendrobatidis JEL423.</title>
        <authorList>
            <consortium name="The Broad Institute Genome Sequencing Platform"/>
            <person name="Birren B."/>
            <person name="Lander E."/>
            <person name="Galagan J."/>
            <person name="Cuomo C."/>
            <person name="Devon K."/>
            <person name="Jaffe D."/>
            <person name="Butler J."/>
            <person name="Alvarez P."/>
            <person name="Gnerre S."/>
            <person name="Grabherr M."/>
            <person name="Kleber M."/>
            <person name="Mauceli E."/>
            <person name="Brockman W."/>
            <person name="Young S."/>
            <person name="LaButti K."/>
            <person name="Sykes S."/>
            <person name="DeCaprio D."/>
            <person name="Crawford M."/>
            <person name="Koehrsen M."/>
            <person name="Engels R."/>
            <person name="Montgomery P."/>
            <person name="Pearson M."/>
            <person name="Howarth C."/>
            <person name="Larson L."/>
            <person name="White J."/>
            <person name="O'Leary S."/>
            <person name="Kodira C."/>
            <person name="Zeng Q."/>
            <person name="Yandava C."/>
            <person name="Alvarado L."/>
            <person name="Longcore J."/>
            <person name="James T."/>
        </authorList>
    </citation>
    <scope>NUCLEOTIDE SEQUENCE [LARGE SCALE GENOMIC DNA]</scope>
    <source>
        <strain evidence="15 16">JEL423</strain>
    </source>
</reference>
<feature type="region of interest" description="Disordered" evidence="11">
    <location>
        <begin position="2746"/>
        <end position="2768"/>
    </location>
</feature>
<dbReference type="GO" id="GO:0005737">
    <property type="term" value="C:cytoplasm"/>
    <property type="evidence" value="ECO:0007669"/>
    <property type="project" value="TreeGrafter"/>
</dbReference>
<feature type="compositionally biased region" description="Basic and acidic residues" evidence="11">
    <location>
        <begin position="1564"/>
        <end position="1583"/>
    </location>
</feature>
<feature type="region of interest" description="Disordered" evidence="11">
    <location>
        <begin position="106"/>
        <end position="128"/>
    </location>
</feature>
<dbReference type="SMART" id="SM00220">
    <property type="entry name" value="S_TKc"/>
    <property type="match status" value="1"/>
</dbReference>
<dbReference type="FunFam" id="3.30.200.20:FF:001008">
    <property type="entry name" value="Serine/threonine-protein kinase cek1"/>
    <property type="match status" value="1"/>
</dbReference>
<evidence type="ECO:0000259" key="13">
    <source>
        <dbReference type="PROSITE" id="PS50110"/>
    </source>
</evidence>
<dbReference type="PROSITE" id="PS50110">
    <property type="entry name" value="RESPONSE_REGULATORY"/>
    <property type="match status" value="1"/>
</dbReference>
<dbReference type="OrthoDB" id="162894at2759"/>
<keyword evidence="3 10" id="KW-0597">Phosphoprotein</keyword>
<feature type="region of interest" description="Disordered" evidence="11">
    <location>
        <begin position="705"/>
        <end position="768"/>
    </location>
</feature>
<keyword evidence="5" id="KW-0547">Nucleotide-binding</keyword>
<feature type="domain" description="Protein kinase" evidence="12">
    <location>
        <begin position="2117"/>
        <end position="2481"/>
    </location>
</feature>
<feature type="compositionally biased region" description="Polar residues" evidence="11">
    <location>
        <begin position="303"/>
        <end position="313"/>
    </location>
</feature>
<dbReference type="InterPro" id="IPR011009">
    <property type="entry name" value="Kinase-like_dom_sf"/>
</dbReference>
<feature type="compositionally biased region" description="Low complexity" evidence="11">
    <location>
        <begin position="2883"/>
        <end position="2893"/>
    </location>
</feature>
<dbReference type="InterPro" id="IPR050236">
    <property type="entry name" value="Ser_Thr_kinase_AGC"/>
</dbReference>
<dbReference type="Proteomes" id="UP000077115">
    <property type="component" value="Unassembled WGS sequence"/>
</dbReference>
<protein>
    <recommendedName>
        <fullName evidence="1">non-specific serine/threonine protein kinase</fullName>
        <ecNumber evidence="1">2.7.11.1</ecNumber>
    </recommendedName>
</protein>
<feature type="compositionally biased region" description="Acidic residues" evidence="11">
    <location>
        <begin position="1193"/>
        <end position="1202"/>
    </location>
</feature>
<feature type="region of interest" description="Disordered" evidence="11">
    <location>
        <begin position="1802"/>
        <end position="1841"/>
    </location>
</feature>
<gene>
    <name evidence="15" type="ORF">BDEG_22024</name>
</gene>
<feature type="compositionally biased region" description="Polar residues" evidence="11">
    <location>
        <begin position="2559"/>
        <end position="2591"/>
    </location>
</feature>
<dbReference type="SUPFAM" id="SSF56112">
    <property type="entry name" value="Protein kinase-like (PK-like)"/>
    <property type="match status" value="1"/>
</dbReference>
<feature type="region of interest" description="Disordered" evidence="11">
    <location>
        <begin position="1917"/>
        <end position="2034"/>
    </location>
</feature>
<dbReference type="InterPro" id="IPR011006">
    <property type="entry name" value="CheY-like_superfamily"/>
</dbReference>
<feature type="compositionally biased region" description="Low complexity" evidence="11">
    <location>
        <begin position="2080"/>
        <end position="2096"/>
    </location>
</feature>
<evidence type="ECO:0000256" key="11">
    <source>
        <dbReference type="SAM" id="MobiDB-lite"/>
    </source>
</evidence>
<dbReference type="PANTHER" id="PTHR24356:SF1">
    <property type="entry name" value="SERINE_THREONINE-PROTEIN KINASE GREATWALL"/>
    <property type="match status" value="1"/>
</dbReference>
<dbReference type="PANTHER" id="PTHR24356">
    <property type="entry name" value="SERINE/THREONINE-PROTEIN KINASE"/>
    <property type="match status" value="1"/>
</dbReference>
<dbReference type="PROSITE" id="PS51285">
    <property type="entry name" value="AGC_KINASE_CTER"/>
    <property type="match status" value="1"/>
</dbReference>
<evidence type="ECO:0000256" key="6">
    <source>
        <dbReference type="ARBA" id="ARBA00022777"/>
    </source>
</evidence>
<dbReference type="SUPFAM" id="SSF52172">
    <property type="entry name" value="CheY-like"/>
    <property type="match status" value="1"/>
</dbReference>
<keyword evidence="7" id="KW-0067">ATP-binding</keyword>
<feature type="domain" description="Response regulatory" evidence="13">
    <location>
        <begin position="3003"/>
        <end position="3117"/>
    </location>
</feature>
<dbReference type="CDD" id="cd05579">
    <property type="entry name" value="STKc_MAST_like"/>
    <property type="match status" value="1"/>
</dbReference>
<evidence type="ECO:0000256" key="2">
    <source>
        <dbReference type="ARBA" id="ARBA00022527"/>
    </source>
</evidence>
<dbReference type="InterPro" id="IPR000961">
    <property type="entry name" value="AGC-kinase_C"/>
</dbReference>
<dbReference type="GO" id="GO:1901992">
    <property type="term" value="P:positive regulation of mitotic cell cycle phase transition"/>
    <property type="evidence" value="ECO:0007669"/>
    <property type="project" value="UniProtKB-ARBA"/>
</dbReference>
<feature type="region of interest" description="Disordered" evidence="11">
    <location>
        <begin position="2869"/>
        <end position="2893"/>
    </location>
</feature>
<proteinExistence type="predicted"/>
<feature type="compositionally biased region" description="Polar residues" evidence="11">
    <location>
        <begin position="1977"/>
        <end position="2002"/>
    </location>
</feature>
<reference evidence="15 16" key="2">
    <citation type="submission" date="2016-05" db="EMBL/GenBank/DDBJ databases">
        <title>Lineage-specific infection strategies underlie the spectrum of fungal disease in amphibians.</title>
        <authorList>
            <person name="Cuomo C.A."/>
            <person name="Farrer R.A."/>
            <person name="James T."/>
            <person name="Longcore J."/>
            <person name="Birren B."/>
        </authorList>
    </citation>
    <scope>NUCLEOTIDE SEQUENCE [LARGE SCALE GENOMIC DNA]</scope>
    <source>
        <strain evidence="15 16">JEL423</strain>
    </source>
</reference>
<feature type="compositionally biased region" description="Polar residues" evidence="11">
    <location>
        <begin position="451"/>
        <end position="462"/>
    </location>
</feature>
<feature type="compositionally biased region" description="Basic residues" evidence="11">
    <location>
        <begin position="1215"/>
        <end position="1227"/>
    </location>
</feature>
<evidence type="ECO:0000256" key="5">
    <source>
        <dbReference type="ARBA" id="ARBA00022741"/>
    </source>
</evidence>
<evidence type="ECO:0000256" key="8">
    <source>
        <dbReference type="ARBA" id="ARBA00047899"/>
    </source>
</evidence>
<evidence type="ECO:0000259" key="12">
    <source>
        <dbReference type="PROSITE" id="PS50011"/>
    </source>
</evidence>
<feature type="compositionally biased region" description="Polar residues" evidence="11">
    <location>
        <begin position="320"/>
        <end position="334"/>
    </location>
</feature>
<feature type="compositionally biased region" description="Polar residues" evidence="11">
    <location>
        <begin position="108"/>
        <end position="127"/>
    </location>
</feature>
<dbReference type="GO" id="GO:0005524">
    <property type="term" value="F:ATP binding"/>
    <property type="evidence" value="ECO:0007669"/>
    <property type="project" value="UniProtKB-KW"/>
</dbReference>
<feature type="compositionally biased region" description="Basic and acidic residues" evidence="11">
    <location>
        <begin position="1809"/>
        <end position="1824"/>
    </location>
</feature>
<dbReference type="PROSITE" id="PS50011">
    <property type="entry name" value="PROTEIN_KINASE_DOM"/>
    <property type="match status" value="1"/>
</dbReference>
<dbReference type="Gene3D" id="3.40.50.2300">
    <property type="match status" value="1"/>
</dbReference>
<dbReference type="EC" id="2.7.11.1" evidence="1"/>
<feature type="region of interest" description="Disordered" evidence="11">
    <location>
        <begin position="1189"/>
        <end position="1227"/>
    </location>
</feature>
<keyword evidence="6" id="KW-0418">Kinase</keyword>
<dbReference type="InterPro" id="IPR001789">
    <property type="entry name" value="Sig_transdc_resp-reg_receiver"/>
</dbReference>
<evidence type="ECO:0000313" key="16">
    <source>
        <dbReference type="Proteomes" id="UP000077115"/>
    </source>
</evidence>
<dbReference type="Gene3D" id="1.10.510.10">
    <property type="entry name" value="Transferase(Phosphotransferase) domain 1"/>
    <property type="match status" value="2"/>
</dbReference>
<evidence type="ECO:0000256" key="9">
    <source>
        <dbReference type="ARBA" id="ARBA00048679"/>
    </source>
</evidence>
<dbReference type="Pfam" id="PF00069">
    <property type="entry name" value="Pkinase"/>
    <property type="match status" value="2"/>
</dbReference>
<dbReference type="EMBL" id="DS022301">
    <property type="protein sequence ID" value="OAJ38056.1"/>
    <property type="molecule type" value="Genomic_DNA"/>
</dbReference>
<feature type="compositionally biased region" description="Polar residues" evidence="11">
    <location>
        <begin position="1825"/>
        <end position="1841"/>
    </location>
</feature>
<feature type="compositionally biased region" description="Low complexity" evidence="11">
    <location>
        <begin position="2976"/>
        <end position="2996"/>
    </location>
</feature>
<dbReference type="PROSITE" id="PS00108">
    <property type="entry name" value="PROTEIN_KINASE_ST"/>
    <property type="match status" value="1"/>
</dbReference>
<dbReference type="GO" id="GO:0004674">
    <property type="term" value="F:protein serine/threonine kinase activity"/>
    <property type="evidence" value="ECO:0007669"/>
    <property type="project" value="UniProtKB-KW"/>
</dbReference>
<evidence type="ECO:0000256" key="4">
    <source>
        <dbReference type="ARBA" id="ARBA00022679"/>
    </source>
</evidence>
<dbReference type="GO" id="GO:0000160">
    <property type="term" value="P:phosphorelay signal transduction system"/>
    <property type="evidence" value="ECO:0007669"/>
    <property type="project" value="InterPro"/>
</dbReference>
<feature type="region of interest" description="Disordered" evidence="11">
    <location>
        <begin position="1"/>
        <end position="39"/>
    </location>
</feature>
<feature type="region of interest" description="Disordered" evidence="11">
    <location>
        <begin position="2954"/>
        <end position="2996"/>
    </location>
</feature>
<feature type="region of interest" description="Disordered" evidence="11">
    <location>
        <begin position="671"/>
        <end position="691"/>
    </location>
</feature>
<feature type="region of interest" description="Disordered" evidence="11">
    <location>
        <begin position="303"/>
        <end position="334"/>
    </location>
</feature>
<feature type="modified residue" description="4-aspartylphosphate" evidence="10">
    <location>
        <position position="3053"/>
    </location>
</feature>
<dbReference type="GO" id="GO:0005634">
    <property type="term" value="C:nucleus"/>
    <property type="evidence" value="ECO:0007669"/>
    <property type="project" value="TreeGrafter"/>
</dbReference>
<name>A0A177WE39_BATDL</name>